<feature type="binding site" evidence="7 8">
    <location>
        <position position="126"/>
    </location>
    <ligand>
        <name>S-adenosyl-L-methionine</name>
        <dbReference type="ChEBI" id="CHEBI:59789"/>
    </ligand>
</feature>
<keyword evidence="5 7" id="KW-0949">S-adenosyl-L-methionine</keyword>
<evidence type="ECO:0000256" key="5">
    <source>
        <dbReference type="ARBA" id="ARBA00022691"/>
    </source>
</evidence>
<feature type="binding site" evidence="7 8">
    <location>
        <position position="56"/>
    </location>
    <ligand>
        <name>S-adenosyl-L-methionine</name>
        <dbReference type="ChEBI" id="CHEBI:59789"/>
    </ligand>
</feature>
<dbReference type="FunFam" id="3.40.50.150:FF:000023">
    <property type="entry name" value="Ribosomal RNA small subunit methyltransferase A"/>
    <property type="match status" value="1"/>
</dbReference>
<sequence length="294" mass="33019">MDKRLSSHIATMDIVKKHKFKFTKSLGQNFLIDDDIIDDIVEGAKAGEGDKIIEVGPGIGTLTRELASKVDKLMAVEIDRNLIPILKDTLKDYENVSVVNEDIMKADVKALIDEHLDGGPVKLVANLPYYITTPIIMKFLEEDINVTDIVIMVQKEVAERMNADPGCKAFGALSVAVQYYCDTEIIAKVPRHLFVPKPNVDSIVIGLRVRPEKKYKVDNEEIFFKTVKAAFGQRRKTLLNSLTSMGILEKPLVGEALREAEIDEKRRGETLSLYEFARLSDCINKKIEGMSHEQ</sequence>
<feature type="binding site" evidence="7 8">
    <location>
        <position position="102"/>
    </location>
    <ligand>
        <name>S-adenosyl-L-methionine</name>
        <dbReference type="ChEBI" id="CHEBI:59789"/>
    </ligand>
</feature>
<comment type="catalytic activity">
    <reaction evidence="7">
        <text>adenosine(1518)/adenosine(1519) in 16S rRNA + 4 S-adenosyl-L-methionine = N(6)-dimethyladenosine(1518)/N(6)-dimethyladenosine(1519) in 16S rRNA + 4 S-adenosyl-L-homocysteine + 4 H(+)</text>
        <dbReference type="Rhea" id="RHEA:19609"/>
        <dbReference type="Rhea" id="RHEA-COMP:10232"/>
        <dbReference type="Rhea" id="RHEA-COMP:10233"/>
        <dbReference type="ChEBI" id="CHEBI:15378"/>
        <dbReference type="ChEBI" id="CHEBI:57856"/>
        <dbReference type="ChEBI" id="CHEBI:59789"/>
        <dbReference type="ChEBI" id="CHEBI:74411"/>
        <dbReference type="ChEBI" id="CHEBI:74493"/>
        <dbReference type="EC" id="2.1.1.182"/>
    </reaction>
</comment>
<dbReference type="InterPro" id="IPR023165">
    <property type="entry name" value="rRNA_Ade_diMease-like_C"/>
</dbReference>
<dbReference type="EMBL" id="JYGE01000007">
    <property type="protein sequence ID" value="PSJ30792.1"/>
    <property type="molecule type" value="Genomic_DNA"/>
</dbReference>
<dbReference type="OrthoDB" id="9814755at2"/>
<dbReference type="InterPro" id="IPR020598">
    <property type="entry name" value="rRNA_Ade_methylase_Trfase_N"/>
</dbReference>
<dbReference type="Pfam" id="PF00398">
    <property type="entry name" value="RrnaAD"/>
    <property type="match status" value="1"/>
</dbReference>
<dbReference type="RefSeq" id="WP_106777280.1">
    <property type="nucleotide sequence ID" value="NZ_JYGE01000007.1"/>
</dbReference>
<comment type="caution">
    <text evidence="10">The sequence shown here is derived from an EMBL/GenBank/DDBJ whole genome shotgun (WGS) entry which is preliminary data.</text>
</comment>
<evidence type="ECO:0000256" key="1">
    <source>
        <dbReference type="ARBA" id="ARBA00022490"/>
    </source>
</evidence>
<dbReference type="PANTHER" id="PTHR11727:SF7">
    <property type="entry name" value="DIMETHYLADENOSINE TRANSFERASE-RELATED"/>
    <property type="match status" value="1"/>
</dbReference>
<reference evidence="10" key="1">
    <citation type="thesis" date="2015" institute="Rutgers" country="The State University of New Jersey, 14 College Farm Rd., New Brunswick, NJ, USA">
        <title>Ammonia toxicity in bacteria and its implications for treatment of and resource recovery from highly nitrogenous organic wastes.</title>
        <authorList>
            <person name="Luther A.K."/>
        </authorList>
    </citation>
    <scope>NUCLEOTIDE SEQUENCE</scope>
    <source>
        <strain evidence="10">RT-10B</strain>
    </source>
</reference>
<dbReference type="EC" id="2.1.1.182" evidence="7"/>
<dbReference type="Gene3D" id="3.40.50.150">
    <property type="entry name" value="Vaccinia Virus protein VP39"/>
    <property type="match status" value="1"/>
</dbReference>
<dbReference type="HAMAP" id="MF_00607">
    <property type="entry name" value="16SrRNA_methyltr_A"/>
    <property type="match status" value="1"/>
</dbReference>
<evidence type="ECO:0000256" key="7">
    <source>
        <dbReference type="HAMAP-Rule" id="MF_00607"/>
    </source>
</evidence>
<keyword evidence="3 7" id="KW-0489">Methyltransferase</keyword>
<gene>
    <name evidence="7" type="primary">rsmA</name>
    <name evidence="7" type="synonym">ksgA</name>
    <name evidence="10" type="ORF">UF10_07950</name>
</gene>
<dbReference type="PROSITE" id="PS01131">
    <property type="entry name" value="RRNA_A_DIMETH"/>
    <property type="match status" value="1"/>
</dbReference>
<comment type="similarity">
    <text evidence="7">Belongs to the class I-like SAM-binding methyltransferase superfamily. rRNA adenine N(6)-methyltransferase family. RsmA subfamily.</text>
</comment>
<dbReference type="SMART" id="SM00650">
    <property type="entry name" value="rADc"/>
    <property type="match status" value="1"/>
</dbReference>
<dbReference type="PROSITE" id="PS51689">
    <property type="entry name" value="SAM_RNA_A_N6_MT"/>
    <property type="match status" value="1"/>
</dbReference>
<dbReference type="Proteomes" id="UP000241434">
    <property type="component" value="Unassembled WGS sequence"/>
</dbReference>
<dbReference type="InterPro" id="IPR001737">
    <property type="entry name" value="KsgA/Erm"/>
</dbReference>
<keyword evidence="4 7" id="KW-0808">Transferase</keyword>
<comment type="subcellular location">
    <subcellularLocation>
        <location evidence="7">Cytoplasm</location>
    </subcellularLocation>
</comment>
<feature type="binding site" evidence="7 8">
    <location>
        <position position="29"/>
    </location>
    <ligand>
        <name>S-adenosyl-L-methionine</name>
        <dbReference type="ChEBI" id="CHEBI:59789"/>
    </ligand>
</feature>
<dbReference type="Gene3D" id="1.10.8.100">
    <property type="entry name" value="Ribosomal RNA adenine dimethylase-like, domain 2"/>
    <property type="match status" value="1"/>
</dbReference>
<dbReference type="PANTHER" id="PTHR11727">
    <property type="entry name" value="DIMETHYLADENOSINE TRANSFERASE"/>
    <property type="match status" value="1"/>
</dbReference>
<keyword evidence="2 7" id="KW-0698">rRNA processing</keyword>
<feature type="binding site" evidence="7 8">
    <location>
        <position position="77"/>
    </location>
    <ligand>
        <name>S-adenosyl-L-methionine</name>
        <dbReference type="ChEBI" id="CHEBI:59789"/>
    </ligand>
</feature>
<accession>A0A2P7PYK6</accession>
<evidence type="ECO:0000256" key="2">
    <source>
        <dbReference type="ARBA" id="ARBA00022552"/>
    </source>
</evidence>
<feature type="binding site" evidence="7 8">
    <location>
        <position position="31"/>
    </location>
    <ligand>
        <name>S-adenosyl-L-methionine</name>
        <dbReference type="ChEBI" id="CHEBI:59789"/>
    </ligand>
</feature>
<dbReference type="AlphaFoldDB" id="A0A2P7PYK6"/>
<keyword evidence="6 7" id="KW-0694">RNA-binding</keyword>
<dbReference type="InterPro" id="IPR011530">
    <property type="entry name" value="rRNA_adenine_dimethylase"/>
</dbReference>
<dbReference type="GO" id="GO:0005829">
    <property type="term" value="C:cytosol"/>
    <property type="evidence" value="ECO:0007669"/>
    <property type="project" value="TreeGrafter"/>
</dbReference>
<keyword evidence="1 7" id="KW-0963">Cytoplasm</keyword>
<evidence type="ECO:0000256" key="6">
    <source>
        <dbReference type="ARBA" id="ARBA00022884"/>
    </source>
</evidence>
<evidence type="ECO:0000259" key="9">
    <source>
        <dbReference type="SMART" id="SM00650"/>
    </source>
</evidence>
<feature type="domain" description="Ribosomal RNA adenine methylase transferase N-terminal" evidence="9">
    <location>
        <begin position="36"/>
        <end position="211"/>
    </location>
</feature>
<evidence type="ECO:0000256" key="4">
    <source>
        <dbReference type="ARBA" id="ARBA00022679"/>
    </source>
</evidence>
<protein>
    <recommendedName>
        <fullName evidence="7">Ribosomal RNA small subunit methyltransferase A</fullName>
        <ecNumber evidence="7">2.1.1.182</ecNumber>
    </recommendedName>
    <alternativeName>
        <fullName evidence="7">16S rRNA (adenine(1518)-N(6)/adenine(1519)-N(6))-dimethyltransferase</fullName>
    </alternativeName>
    <alternativeName>
        <fullName evidence="7">16S rRNA dimethyladenosine transferase</fullName>
    </alternativeName>
    <alternativeName>
        <fullName evidence="7">16S rRNA dimethylase</fullName>
    </alternativeName>
    <alternativeName>
        <fullName evidence="7">S-adenosylmethionine-6-N', N'-adenosyl(rRNA) dimethyltransferase</fullName>
    </alternativeName>
</protein>
<dbReference type="SUPFAM" id="SSF53335">
    <property type="entry name" value="S-adenosyl-L-methionine-dependent methyltransferases"/>
    <property type="match status" value="1"/>
</dbReference>
<name>A0A2P7PYK6_9FIRM</name>
<dbReference type="GO" id="GO:0003723">
    <property type="term" value="F:RNA binding"/>
    <property type="evidence" value="ECO:0007669"/>
    <property type="project" value="UniProtKB-UniRule"/>
</dbReference>
<dbReference type="CDD" id="cd02440">
    <property type="entry name" value="AdoMet_MTases"/>
    <property type="match status" value="1"/>
</dbReference>
<evidence type="ECO:0000256" key="8">
    <source>
        <dbReference type="PROSITE-ProRule" id="PRU01026"/>
    </source>
</evidence>
<comment type="function">
    <text evidence="7">Specifically dimethylates two adjacent adenosines (A1518 and A1519) in the loop of a conserved hairpin near the 3'-end of 16S rRNA in the 30S particle. May play a critical role in biogenesis of 30S subunits.</text>
</comment>
<evidence type="ECO:0000313" key="10">
    <source>
        <dbReference type="EMBL" id="PSJ30792.1"/>
    </source>
</evidence>
<dbReference type="InterPro" id="IPR020596">
    <property type="entry name" value="rRNA_Ade_Mease_Trfase_CS"/>
</dbReference>
<evidence type="ECO:0000256" key="3">
    <source>
        <dbReference type="ARBA" id="ARBA00022603"/>
    </source>
</evidence>
<evidence type="ECO:0000313" key="11">
    <source>
        <dbReference type="Proteomes" id="UP000241434"/>
    </source>
</evidence>
<proteinExistence type="inferred from homology"/>
<keyword evidence="11" id="KW-1185">Reference proteome</keyword>
<organism evidence="10 11">
    <name type="scientific">Peptostreptococcus russellii</name>
    <dbReference type="NCBI Taxonomy" id="215200"/>
    <lineage>
        <taxon>Bacteria</taxon>
        <taxon>Bacillati</taxon>
        <taxon>Bacillota</taxon>
        <taxon>Clostridia</taxon>
        <taxon>Peptostreptococcales</taxon>
        <taxon>Peptostreptococcaceae</taxon>
        <taxon>Peptostreptococcus</taxon>
    </lineage>
</organism>
<dbReference type="InterPro" id="IPR029063">
    <property type="entry name" value="SAM-dependent_MTases_sf"/>
</dbReference>
<dbReference type="GO" id="GO:0052908">
    <property type="term" value="F:16S rRNA (adenine(1518)-N(6)/adenine(1519)-N(6))-dimethyltransferase activity"/>
    <property type="evidence" value="ECO:0007669"/>
    <property type="project" value="UniProtKB-EC"/>
</dbReference>
<dbReference type="NCBIfam" id="TIGR00755">
    <property type="entry name" value="ksgA"/>
    <property type="match status" value="1"/>
</dbReference>